<dbReference type="InterPro" id="IPR050663">
    <property type="entry name" value="Ankyrin-SOCS_Box"/>
</dbReference>
<dbReference type="PROSITE" id="PS50088">
    <property type="entry name" value="ANK_REPEAT"/>
    <property type="match status" value="4"/>
</dbReference>
<feature type="repeat" description="ANK" evidence="3">
    <location>
        <begin position="125"/>
        <end position="159"/>
    </location>
</feature>
<dbReference type="Pfam" id="PF14605">
    <property type="entry name" value="Nup35_RRM_2"/>
    <property type="match status" value="1"/>
</dbReference>
<dbReference type="SMART" id="SM00248">
    <property type="entry name" value="ANK"/>
    <property type="match status" value="8"/>
</dbReference>
<feature type="region of interest" description="Disordered" evidence="4">
    <location>
        <begin position="190"/>
        <end position="252"/>
    </location>
</feature>
<feature type="compositionally biased region" description="Acidic residues" evidence="4">
    <location>
        <begin position="242"/>
        <end position="252"/>
    </location>
</feature>
<dbReference type="InterPro" id="IPR011333">
    <property type="entry name" value="SKP1/BTB/POZ_sf"/>
</dbReference>
<dbReference type="Proteomes" id="UP001150062">
    <property type="component" value="Unassembled WGS sequence"/>
</dbReference>
<comment type="caution">
    <text evidence="6">The sequence shown here is derived from an EMBL/GenBank/DDBJ whole genome shotgun (WGS) entry which is preliminary data.</text>
</comment>
<dbReference type="Pfam" id="PF12796">
    <property type="entry name" value="Ank_2"/>
    <property type="match status" value="1"/>
</dbReference>
<feature type="domain" description="BTB" evidence="5">
    <location>
        <begin position="684"/>
        <end position="750"/>
    </location>
</feature>
<evidence type="ECO:0000256" key="1">
    <source>
        <dbReference type="ARBA" id="ARBA00022737"/>
    </source>
</evidence>
<reference evidence="6" key="1">
    <citation type="submission" date="2022-08" db="EMBL/GenBank/DDBJ databases">
        <title>Novel sulfate-reducing endosymbionts in the free-living metamonad Anaeramoeba.</title>
        <authorList>
            <person name="Jerlstrom-Hultqvist J."/>
            <person name="Cepicka I."/>
            <person name="Gallot-Lavallee L."/>
            <person name="Salas-Leiva D."/>
            <person name="Curtis B.A."/>
            <person name="Zahonova K."/>
            <person name="Pipaliya S."/>
            <person name="Dacks J."/>
            <person name="Roger A.J."/>
        </authorList>
    </citation>
    <scope>NUCLEOTIDE SEQUENCE</scope>
    <source>
        <strain evidence="6">Schooner1</strain>
    </source>
</reference>
<dbReference type="SMART" id="SM00225">
    <property type="entry name" value="BTB"/>
    <property type="match status" value="1"/>
</dbReference>
<keyword evidence="2 3" id="KW-0040">ANK repeat</keyword>
<evidence type="ECO:0000256" key="4">
    <source>
        <dbReference type="SAM" id="MobiDB-lite"/>
    </source>
</evidence>
<name>A0ABQ8YMB0_9EUKA</name>
<feature type="compositionally biased region" description="Basic and acidic residues" evidence="4">
    <location>
        <begin position="194"/>
        <end position="213"/>
    </location>
</feature>
<feature type="repeat" description="ANK" evidence="3">
    <location>
        <begin position="373"/>
        <end position="407"/>
    </location>
</feature>
<feature type="repeat" description="ANK" evidence="3">
    <location>
        <begin position="90"/>
        <end position="124"/>
    </location>
</feature>
<sequence length="987" mass="115627">MENIIFSPTYIKNNITTFTVEDLECLISCGLEEVQRLVSYGNVNQPIGNVDSLVCGEISIFHFLSKYNPKPEIIEYLLDIGGDVEKRDCYGNTPLSIACSNRGLQLLSVDYFVRAGSELNATNKFNSTALHHICSSEKPDPNLIDFLVKNGANVNSVDVLGGTPLDYILSRKVLNFPIIQYLIENGILQKQKQKQQEREKEKEKEIVRKKDLTNHVQTNTHYQNENSKQNTTKNKDINMNENENENEDENENLNENVNENVNENENLNKRKKHLCICENEALSLELINQLISKKDIIQSKQSLENILLNFFSRHNHINFKIIAYLVELGANLRTINDYHSPLLYCCKQKKIDSKTISFLIQNGCRTNVCSNVDHSTPLHLLCSHKDVTPQIISLVIQSGAKVNKLNQNLELPIHKLCENENFDLLILKNLILNGSNYFLCNKNCSSLLHLICKNPLVSIEALEYLLNIGIDINLQDIDGNTAFHFLASNPNVTLEMVKLFFKFSANVNQQNHTFKTPFNGLVENYWNIKKFYPIFFYLLNHGAKSFKANNCGETNLQESQSYQLSYEKFKIDYYLSHYAQSLNQDFKKLFELQERTDFQIKGVKMHKELVELRTNSKINKVYQILKKYKSDEIKSFMYWVYCDEYCNKALIHNICKEFGIYEPERKYLKKDLRNFYKRDQIYPKDFQIIAHGKYIQVHKLILQARSDLFRSLFLTVKQSIDQIIDYSRKSYDTIQALVKFLYTDELDFVLLKEDNNEELEGCLDYYQLNIHSPLKFLLNYHLHGFGLPNACLKLTGMEREKEKEISNHFQNFGKIMDISYEFRHLKNPYYLIQFFKTKDAQNALSVIQSNKYFLNSTKINIEIVKMNTTIFYSQLEKHLPLQYFYNKFKVFGDIQNIEIRNDMNQNTSAYITYYYPQDARLALHSLNYIDNDNNNNNNRNNNNNHSNSDFKYIVRLINQDLNYEPIYISIHDEIDTTKKKHWRLKNF</sequence>
<feature type="repeat" description="ANK" evidence="3">
    <location>
        <begin position="478"/>
        <end position="512"/>
    </location>
</feature>
<keyword evidence="1" id="KW-0677">Repeat</keyword>
<gene>
    <name evidence="6" type="ORF">M0813_20152</name>
</gene>
<evidence type="ECO:0000313" key="6">
    <source>
        <dbReference type="EMBL" id="KAJ6245732.1"/>
    </source>
</evidence>
<dbReference type="PANTHER" id="PTHR24193:SF121">
    <property type="entry name" value="ADA2A-CONTAINING COMPLEX COMPONENT 3, ISOFORM D"/>
    <property type="match status" value="1"/>
</dbReference>
<dbReference type="Gene3D" id="3.30.70.330">
    <property type="match status" value="2"/>
</dbReference>
<dbReference type="CDD" id="cd00590">
    <property type="entry name" value="RRM_SF"/>
    <property type="match status" value="1"/>
</dbReference>
<protein>
    <submittedName>
        <fullName evidence="6">Ankyrin repeat-containing protein</fullName>
    </submittedName>
</protein>
<dbReference type="CDD" id="cd18186">
    <property type="entry name" value="BTB_POZ_ZBTB_KLHL-like"/>
    <property type="match status" value="1"/>
</dbReference>
<dbReference type="InterPro" id="IPR035979">
    <property type="entry name" value="RBD_domain_sf"/>
</dbReference>
<dbReference type="Gene3D" id="3.30.710.10">
    <property type="entry name" value="Potassium Channel Kv1.1, Chain A"/>
    <property type="match status" value="1"/>
</dbReference>
<evidence type="ECO:0000259" key="5">
    <source>
        <dbReference type="PROSITE" id="PS50097"/>
    </source>
</evidence>
<dbReference type="SUPFAM" id="SSF48403">
    <property type="entry name" value="Ankyrin repeat"/>
    <property type="match status" value="2"/>
</dbReference>
<evidence type="ECO:0000256" key="3">
    <source>
        <dbReference type="PROSITE-ProRule" id="PRU00023"/>
    </source>
</evidence>
<keyword evidence="7" id="KW-1185">Reference proteome</keyword>
<dbReference type="PROSITE" id="PS50097">
    <property type="entry name" value="BTB"/>
    <property type="match status" value="1"/>
</dbReference>
<dbReference type="Pfam" id="PF13637">
    <property type="entry name" value="Ank_4"/>
    <property type="match status" value="1"/>
</dbReference>
<dbReference type="SUPFAM" id="SSF54695">
    <property type="entry name" value="POZ domain"/>
    <property type="match status" value="1"/>
</dbReference>
<dbReference type="InterPro" id="IPR012677">
    <property type="entry name" value="Nucleotide-bd_a/b_plait_sf"/>
</dbReference>
<dbReference type="Gene3D" id="1.25.40.20">
    <property type="entry name" value="Ankyrin repeat-containing domain"/>
    <property type="match status" value="2"/>
</dbReference>
<accession>A0ABQ8YMB0</accession>
<dbReference type="Pfam" id="PF00651">
    <property type="entry name" value="BTB"/>
    <property type="match status" value="1"/>
</dbReference>
<dbReference type="InterPro" id="IPR036770">
    <property type="entry name" value="Ankyrin_rpt-contain_sf"/>
</dbReference>
<dbReference type="SUPFAM" id="SSF54928">
    <property type="entry name" value="RNA-binding domain, RBD"/>
    <property type="match status" value="1"/>
</dbReference>
<dbReference type="InterPro" id="IPR002110">
    <property type="entry name" value="Ankyrin_rpt"/>
</dbReference>
<evidence type="ECO:0000256" key="2">
    <source>
        <dbReference type="ARBA" id="ARBA00023043"/>
    </source>
</evidence>
<dbReference type="InterPro" id="IPR000210">
    <property type="entry name" value="BTB/POZ_dom"/>
</dbReference>
<evidence type="ECO:0000313" key="7">
    <source>
        <dbReference type="Proteomes" id="UP001150062"/>
    </source>
</evidence>
<dbReference type="EMBL" id="JAOAOG010000143">
    <property type="protein sequence ID" value="KAJ6245732.1"/>
    <property type="molecule type" value="Genomic_DNA"/>
</dbReference>
<dbReference type="PANTHER" id="PTHR24193">
    <property type="entry name" value="ANKYRIN REPEAT PROTEIN"/>
    <property type="match status" value="1"/>
</dbReference>
<feature type="compositionally biased region" description="Polar residues" evidence="4">
    <location>
        <begin position="214"/>
        <end position="232"/>
    </location>
</feature>
<proteinExistence type="predicted"/>
<organism evidence="6 7">
    <name type="scientific">Anaeramoeba flamelloides</name>
    <dbReference type="NCBI Taxonomy" id="1746091"/>
    <lineage>
        <taxon>Eukaryota</taxon>
        <taxon>Metamonada</taxon>
        <taxon>Anaeramoebidae</taxon>
        <taxon>Anaeramoeba</taxon>
    </lineage>
</organism>